<reference evidence="1" key="1">
    <citation type="submission" date="2022-11" db="EMBL/GenBank/DDBJ databases">
        <title>beta-Carotene-producing bacterium, Jeongeuplla avenae sp. nov., alleviates the salt stress of Arabidopsis seedlings.</title>
        <authorList>
            <person name="Jiang L."/>
            <person name="Lee J."/>
        </authorList>
    </citation>
    <scope>NUCLEOTIDE SEQUENCE</scope>
    <source>
        <strain evidence="1">DY_R2A_6</strain>
    </source>
</reference>
<organism evidence="1 2">
    <name type="scientific">Antarcticirhabdus aurantiaca</name>
    <dbReference type="NCBI Taxonomy" id="2606717"/>
    <lineage>
        <taxon>Bacteria</taxon>
        <taxon>Pseudomonadati</taxon>
        <taxon>Pseudomonadota</taxon>
        <taxon>Alphaproteobacteria</taxon>
        <taxon>Hyphomicrobiales</taxon>
        <taxon>Aurantimonadaceae</taxon>
        <taxon>Antarcticirhabdus</taxon>
    </lineage>
</organism>
<proteinExistence type="predicted"/>
<sequence length="177" mass="18093">MSNLSGRRVDRPAIIVGVVLLAAAAVVAYDANNIHAGFTYGISPSAVPFVIAAFLAVLGVGHFVAAFKEGLPTPDEADWGAVGLMSAGLFGLIASIAFGGGFILGSTILFALTARSFGRKALIADIAIGFVLGLFIYILFNRLLGLGLPSGRIERGVLIGLDGVVGWVSGLFGSSAQ</sequence>
<gene>
    <name evidence="1" type="ORF">OXU80_16070</name>
</gene>
<accession>A0ACD4NHY6</accession>
<protein>
    <submittedName>
        <fullName evidence="1">Tripartite tricarboxylate transporter TctB family protein</fullName>
    </submittedName>
</protein>
<keyword evidence="2" id="KW-1185">Reference proteome</keyword>
<dbReference type="EMBL" id="CP113520">
    <property type="protein sequence ID" value="WAJ26409.1"/>
    <property type="molecule type" value="Genomic_DNA"/>
</dbReference>
<name>A0ACD4NHY6_9HYPH</name>
<dbReference type="Proteomes" id="UP001163223">
    <property type="component" value="Chromosome"/>
</dbReference>
<evidence type="ECO:0000313" key="1">
    <source>
        <dbReference type="EMBL" id="WAJ26409.1"/>
    </source>
</evidence>
<evidence type="ECO:0000313" key="2">
    <source>
        <dbReference type="Proteomes" id="UP001163223"/>
    </source>
</evidence>